<sequence>MNYSKLPPEDMIFEKAVAADCESLSELAIRSKRHWGYSKEAMELWNINLTMTEEFLNTHTVIKATLEDDIVGFFALEEIQPTTRIAQYWVDTPFMRKGYGSAMFKYLKDFLKSNHVEKATIVLDPNGLAFFENKGAKVLNKIEHKVKNKFLLIVEIPIA</sequence>
<dbReference type="STRING" id="1434700.SAMN06296427_10718"/>
<dbReference type="Gene3D" id="3.40.630.30">
    <property type="match status" value="1"/>
</dbReference>
<evidence type="ECO:0000313" key="2">
    <source>
        <dbReference type="EMBL" id="SMC74707.1"/>
    </source>
</evidence>
<accession>A0A1W2BP50</accession>
<proteinExistence type="predicted"/>
<dbReference type="Pfam" id="PF00583">
    <property type="entry name" value="Acetyltransf_1"/>
    <property type="match status" value="1"/>
</dbReference>
<dbReference type="CDD" id="cd04301">
    <property type="entry name" value="NAT_SF"/>
    <property type="match status" value="1"/>
</dbReference>
<dbReference type="Proteomes" id="UP000192393">
    <property type="component" value="Unassembled WGS sequence"/>
</dbReference>
<evidence type="ECO:0000313" key="3">
    <source>
        <dbReference type="Proteomes" id="UP000192393"/>
    </source>
</evidence>
<evidence type="ECO:0000259" key="1">
    <source>
        <dbReference type="PROSITE" id="PS51186"/>
    </source>
</evidence>
<reference evidence="2 3" key="1">
    <citation type="submission" date="2017-04" db="EMBL/GenBank/DDBJ databases">
        <authorList>
            <person name="Afonso C.L."/>
            <person name="Miller P.J."/>
            <person name="Scott M.A."/>
            <person name="Spackman E."/>
            <person name="Goraichik I."/>
            <person name="Dimitrov K.M."/>
            <person name="Suarez D.L."/>
            <person name="Swayne D.E."/>
        </authorList>
    </citation>
    <scope>NUCLEOTIDE SEQUENCE [LARGE SCALE GENOMIC DNA]</scope>
    <source>
        <strain evidence="2 3">CGMCC 1.12708</strain>
    </source>
</reference>
<dbReference type="RefSeq" id="WP_084017710.1">
    <property type="nucleotide sequence ID" value="NZ_FWXS01000007.1"/>
</dbReference>
<keyword evidence="3" id="KW-1185">Reference proteome</keyword>
<protein>
    <submittedName>
        <fullName evidence="2">Acetyltransferase (GNAT) domain-containing protein</fullName>
    </submittedName>
</protein>
<dbReference type="InterPro" id="IPR016181">
    <property type="entry name" value="Acyl_CoA_acyltransferase"/>
</dbReference>
<keyword evidence="2" id="KW-0808">Transferase</keyword>
<dbReference type="AlphaFoldDB" id="A0A1W2BP50"/>
<organism evidence="2 3">
    <name type="scientific">Moheibacter sediminis</name>
    <dbReference type="NCBI Taxonomy" id="1434700"/>
    <lineage>
        <taxon>Bacteria</taxon>
        <taxon>Pseudomonadati</taxon>
        <taxon>Bacteroidota</taxon>
        <taxon>Flavobacteriia</taxon>
        <taxon>Flavobacteriales</taxon>
        <taxon>Weeksellaceae</taxon>
        <taxon>Moheibacter</taxon>
    </lineage>
</organism>
<dbReference type="EMBL" id="FWXS01000007">
    <property type="protein sequence ID" value="SMC74707.1"/>
    <property type="molecule type" value="Genomic_DNA"/>
</dbReference>
<dbReference type="PROSITE" id="PS51186">
    <property type="entry name" value="GNAT"/>
    <property type="match status" value="1"/>
</dbReference>
<gene>
    <name evidence="2" type="ORF">SAMN06296427_10718</name>
</gene>
<dbReference type="OrthoDB" id="9789605at2"/>
<dbReference type="InterPro" id="IPR000182">
    <property type="entry name" value="GNAT_dom"/>
</dbReference>
<feature type="domain" description="N-acetyltransferase" evidence="1">
    <location>
        <begin position="11"/>
        <end position="157"/>
    </location>
</feature>
<dbReference type="GO" id="GO:0016747">
    <property type="term" value="F:acyltransferase activity, transferring groups other than amino-acyl groups"/>
    <property type="evidence" value="ECO:0007669"/>
    <property type="project" value="InterPro"/>
</dbReference>
<dbReference type="SUPFAM" id="SSF55729">
    <property type="entry name" value="Acyl-CoA N-acyltransferases (Nat)"/>
    <property type="match status" value="1"/>
</dbReference>
<name>A0A1W2BP50_9FLAO</name>